<dbReference type="Proteomes" id="UP001295684">
    <property type="component" value="Unassembled WGS sequence"/>
</dbReference>
<feature type="transmembrane region" description="Helical" evidence="1">
    <location>
        <begin position="311"/>
        <end position="332"/>
    </location>
</feature>
<feature type="transmembrane region" description="Helical" evidence="1">
    <location>
        <begin position="144"/>
        <end position="166"/>
    </location>
</feature>
<feature type="domain" description="Acyltransferase 3" evidence="3">
    <location>
        <begin position="226"/>
        <end position="620"/>
    </location>
</feature>
<dbReference type="InterPro" id="IPR052728">
    <property type="entry name" value="O2_lipid_transport_reg"/>
</dbReference>
<feature type="signal peptide" evidence="2">
    <location>
        <begin position="1"/>
        <end position="29"/>
    </location>
</feature>
<evidence type="ECO:0000256" key="2">
    <source>
        <dbReference type="SAM" id="SignalP"/>
    </source>
</evidence>
<feature type="transmembrane region" description="Helical" evidence="1">
    <location>
        <begin position="404"/>
        <end position="422"/>
    </location>
</feature>
<keyword evidence="1" id="KW-0472">Membrane</keyword>
<keyword evidence="5" id="KW-1185">Reference proteome</keyword>
<evidence type="ECO:0000313" key="4">
    <source>
        <dbReference type="EMBL" id="CAI2359907.1"/>
    </source>
</evidence>
<keyword evidence="1" id="KW-1133">Transmembrane helix</keyword>
<dbReference type="PANTHER" id="PTHR11161:SF0">
    <property type="entry name" value="O-ACYLTRANSFERASE LIKE PROTEIN"/>
    <property type="match status" value="1"/>
</dbReference>
<protein>
    <recommendedName>
        <fullName evidence="3">Acyltransferase 3 domain-containing protein</fullName>
    </recommendedName>
</protein>
<reference evidence="4" key="1">
    <citation type="submission" date="2023-07" db="EMBL/GenBank/DDBJ databases">
        <authorList>
            <consortium name="AG Swart"/>
            <person name="Singh M."/>
            <person name="Singh A."/>
            <person name="Seah K."/>
            <person name="Emmerich C."/>
        </authorList>
    </citation>
    <scope>NUCLEOTIDE SEQUENCE</scope>
    <source>
        <strain evidence="4">DP1</strain>
    </source>
</reference>
<feature type="transmembrane region" description="Helical" evidence="1">
    <location>
        <begin position="263"/>
        <end position="290"/>
    </location>
</feature>
<proteinExistence type="predicted"/>
<feature type="transmembrane region" description="Helical" evidence="1">
    <location>
        <begin position="493"/>
        <end position="512"/>
    </location>
</feature>
<name>A0AAD1U0F7_EUPCR</name>
<feature type="chain" id="PRO_5041949340" description="Acyltransferase 3 domain-containing protein" evidence="2">
    <location>
        <begin position="30"/>
        <end position="673"/>
    </location>
</feature>
<dbReference type="InterPro" id="IPR002656">
    <property type="entry name" value="Acyl_transf_3_dom"/>
</dbReference>
<evidence type="ECO:0000259" key="3">
    <source>
        <dbReference type="Pfam" id="PF01757"/>
    </source>
</evidence>
<accession>A0AAD1U0F7</accession>
<keyword evidence="2" id="KW-0732">Signal</keyword>
<evidence type="ECO:0000313" key="5">
    <source>
        <dbReference type="Proteomes" id="UP001295684"/>
    </source>
</evidence>
<comment type="caution">
    <text evidence="4">The sequence shown here is derived from an EMBL/GenBank/DDBJ whole genome shotgun (WGS) entry which is preliminary data.</text>
</comment>
<gene>
    <name evidence="4" type="ORF">ECRASSUSDP1_LOCUS1201</name>
</gene>
<dbReference type="EMBL" id="CAMPGE010001137">
    <property type="protein sequence ID" value="CAI2359907.1"/>
    <property type="molecule type" value="Genomic_DNA"/>
</dbReference>
<feature type="transmembrane region" description="Helical" evidence="1">
    <location>
        <begin position="532"/>
        <end position="557"/>
    </location>
</feature>
<dbReference type="PANTHER" id="PTHR11161">
    <property type="entry name" value="O-ACYLTRANSFERASE"/>
    <property type="match status" value="1"/>
</dbReference>
<organism evidence="4 5">
    <name type="scientific">Euplotes crassus</name>
    <dbReference type="NCBI Taxonomy" id="5936"/>
    <lineage>
        <taxon>Eukaryota</taxon>
        <taxon>Sar</taxon>
        <taxon>Alveolata</taxon>
        <taxon>Ciliophora</taxon>
        <taxon>Intramacronucleata</taxon>
        <taxon>Spirotrichea</taxon>
        <taxon>Hypotrichia</taxon>
        <taxon>Euplotida</taxon>
        <taxon>Euplotidae</taxon>
        <taxon>Moneuplotes</taxon>
    </lineage>
</organism>
<feature type="transmembrane region" description="Helical" evidence="1">
    <location>
        <begin position="603"/>
        <end position="624"/>
    </location>
</feature>
<dbReference type="AlphaFoldDB" id="A0AAD1U0F7"/>
<feature type="transmembrane region" description="Helical" evidence="1">
    <location>
        <begin position="569"/>
        <end position="588"/>
    </location>
</feature>
<feature type="transmembrane region" description="Helical" evidence="1">
    <location>
        <begin position="375"/>
        <end position="397"/>
    </location>
</feature>
<evidence type="ECO:0000256" key="1">
    <source>
        <dbReference type="SAM" id="Phobius"/>
    </source>
</evidence>
<keyword evidence="1" id="KW-0812">Transmembrane</keyword>
<feature type="transmembrane region" description="Helical" evidence="1">
    <location>
        <begin position="222"/>
        <end position="243"/>
    </location>
</feature>
<dbReference type="Pfam" id="PF01757">
    <property type="entry name" value="Acyl_transf_3"/>
    <property type="match status" value="1"/>
</dbReference>
<sequence length="673" mass="76453">MRLSGKCLDGSRYHFALLALIVMLSRTFAQDQSCMDSIFGSITSGNQGNLLTMAISTGKGINDLGEYDFCINNPGTAFKAKELTYVTIQAFPYPLYIGVCLPLSCNSKNTQIIQDALSKLIISQGIPASALIVFPDSEPPTVQAINWIGFFAFCLLIAICLLGIIVEYSNLFGRVDYEGIEDSKQDKALVDSKNTLGKFFLSFSFSRNLRKMFWTPQRSDDYLSVLNGLRVISIAYIVFGHIHEAFESLPVINTQSLPELLTSWYGIFVMGAFYSVDTFFFLSAFLGAYLMIPKLQGGKIFTFVMIYVHRFIRLVPTLAVFLAFLITFLNFMGSGPLWYFTDLVVVQPCKKYWWTILTFSNNFHPSPPEIPCLSILWYIANDMMFFMILPFVILLYCRNKLAGYSMTGLLILANIITVFTLSEKNHHSMAKVKDTNNREIYHMPYSRFGAYFVGCLFGMFYYEWKQSKTNPNYQRSPGAFLYGSIESSRILRIFLHFLGAGIILFLVMITYTETRVLDKIIWPQMASNFFNALHRPIFVIGLALFLSGPMVGGSKFVRFILGGSAWAPWAKITFMVYLVHDIVLTWYYTQTRQALYITKRVAIYYWFAALILSFLLSIPAALIIESPILQLEKLLLFPPKSSKGHFHKPPEAENQRLYDTEVNSETIETPSAS</sequence>
<dbReference type="GO" id="GO:0016747">
    <property type="term" value="F:acyltransferase activity, transferring groups other than amino-acyl groups"/>
    <property type="evidence" value="ECO:0007669"/>
    <property type="project" value="InterPro"/>
</dbReference>